<comment type="caution">
    <text evidence="2">The sequence shown here is derived from an EMBL/GenBank/DDBJ whole genome shotgun (WGS) entry which is preliminary data.</text>
</comment>
<sequence>MASRSLPLTLGGKIVAATGILYLLDSFAPWHRNCFGLFGTQVCDSEMAWGTPFSALSMLLVLALVAEVVVVQVFRVRPPMLGDLAAAWLRLGLAGTATALVVLQLVVGHERMGPSYGIAVGLALVIALTYGSYLRGVEAENGAAVPVPVGAAPLR</sequence>
<dbReference type="Proteomes" id="UP001235712">
    <property type="component" value="Unassembled WGS sequence"/>
</dbReference>
<evidence type="ECO:0000313" key="3">
    <source>
        <dbReference type="Proteomes" id="UP001235712"/>
    </source>
</evidence>
<evidence type="ECO:0000313" key="2">
    <source>
        <dbReference type="EMBL" id="MDP9825340.1"/>
    </source>
</evidence>
<organism evidence="2 3">
    <name type="scientific">Kineosporia succinea</name>
    <dbReference type="NCBI Taxonomy" id="84632"/>
    <lineage>
        <taxon>Bacteria</taxon>
        <taxon>Bacillati</taxon>
        <taxon>Actinomycetota</taxon>
        <taxon>Actinomycetes</taxon>
        <taxon>Kineosporiales</taxon>
        <taxon>Kineosporiaceae</taxon>
        <taxon>Kineosporia</taxon>
    </lineage>
</organism>
<gene>
    <name evidence="2" type="ORF">J2S57_001089</name>
</gene>
<feature type="transmembrane region" description="Helical" evidence="1">
    <location>
        <begin position="88"/>
        <end position="107"/>
    </location>
</feature>
<keyword evidence="1" id="KW-1133">Transmembrane helix</keyword>
<feature type="transmembrane region" description="Helical" evidence="1">
    <location>
        <begin position="113"/>
        <end position="133"/>
    </location>
</feature>
<protein>
    <recommendedName>
        <fullName evidence="4">DUF2568 domain-containing protein</fullName>
    </recommendedName>
</protein>
<feature type="transmembrane region" description="Helical" evidence="1">
    <location>
        <begin position="55"/>
        <end position="76"/>
    </location>
</feature>
<name>A0ABT9NY54_9ACTN</name>
<reference evidence="2 3" key="1">
    <citation type="submission" date="2023-07" db="EMBL/GenBank/DDBJ databases">
        <title>Sequencing the genomes of 1000 actinobacteria strains.</title>
        <authorList>
            <person name="Klenk H.-P."/>
        </authorList>
    </citation>
    <scope>NUCLEOTIDE SEQUENCE [LARGE SCALE GENOMIC DNA]</scope>
    <source>
        <strain evidence="2 3">DSM 44388</strain>
    </source>
</reference>
<accession>A0ABT9NY54</accession>
<keyword evidence="1" id="KW-0472">Membrane</keyword>
<proteinExistence type="predicted"/>
<evidence type="ECO:0008006" key="4">
    <source>
        <dbReference type="Google" id="ProtNLM"/>
    </source>
</evidence>
<evidence type="ECO:0000256" key="1">
    <source>
        <dbReference type="SAM" id="Phobius"/>
    </source>
</evidence>
<dbReference type="RefSeq" id="WP_307239022.1">
    <property type="nucleotide sequence ID" value="NZ_JAUSQZ010000001.1"/>
</dbReference>
<keyword evidence="1" id="KW-0812">Transmembrane</keyword>
<dbReference type="EMBL" id="JAUSQZ010000001">
    <property type="protein sequence ID" value="MDP9825340.1"/>
    <property type="molecule type" value="Genomic_DNA"/>
</dbReference>
<keyword evidence="3" id="KW-1185">Reference proteome</keyword>